<evidence type="ECO:0000313" key="1">
    <source>
        <dbReference type="EMBL" id="MCP2310884.1"/>
    </source>
</evidence>
<reference evidence="1 2" key="1">
    <citation type="submission" date="2022-06" db="EMBL/GenBank/DDBJ databases">
        <title>Sequencing the genomes of 1000 actinobacteria strains.</title>
        <authorList>
            <person name="Klenk H.-P."/>
        </authorList>
    </citation>
    <scope>NUCLEOTIDE SEQUENCE [LARGE SCALE GENOMIC DNA]</scope>
    <source>
        <strain evidence="1 2">DSM 41656</strain>
    </source>
</reference>
<name>A0ABT1J0E0_9ACTN</name>
<accession>A0ABT1J0E0</accession>
<dbReference type="RefSeq" id="WP_253799517.1">
    <property type="nucleotide sequence ID" value="NZ_BAAAUB010000047.1"/>
</dbReference>
<protein>
    <submittedName>
        <fullName evidence="1">Uncharacterized protein</fullName>
    </submittedName>
</protein>
<comment type="caution">
    <text evidence="1">The sequence shown here is derived from an EMBL/GenBank/DDBJ whole genome shotgun (WGS) entry which is preliminary data.</text>
</comment>
<dbReference type="Proteomes" id="UP001206483">
    <property type="component" value="Unassembled WGS sequence"/>
</dbReference>
<gene>
    <name evidence="1" type="ORF">FHR36_004047</name>
</gene>
<keyword evidence="2" id="KW-1185">Reference proteome</keyword>
<dbReference type="EMBL" id="JAMZDX010000004">
    <property type="protein sequence ID" value="MCP2310884.1"/>
    <property type="molecule type" value="Genomic_DNA"/>
</dbReference>
<proteinExistence type="predicted"/>
<evidence type="ECO:0000313" key="2">
    <source>
        <dbReference type="Proteomes" id="UP001206483"/>
    </source>
</evidence>
<sequence length="80" mass="8380">MAALAPIGSPCRGRTGSGYLCLFSGVNYTGSEIDVRQCSSSPLATYIRTGTPIGIGTPFAFLSTMSDLKDPDADWTTIPC</sequence>
<organism evidence="1 2">
    <name type="scientific">Kitasatospora paracochleata</name>
    <dbReference type="NCBI Taxonomy" id="58354"/>
    <lineage>
        <taxon>Bacteria</taxon>
        <taxon>Bacillati</taxon>
        <taxon>Actinomycetota</taxon>
        <taxon>Actinomycetes</taxon>
        <taxon>Kitasatosporales</taxon>
        <taxon>Streptomycetaceae</taxon>
        <taxon>Kitasatospora</taxon>
    </lineage>
</organism>